<evidence type="ECO:0000313" key="15">
    <source>
        <dbReference type="Proteomes" id="UP000681131"/>
    </source>
</evidence>
<dbReference type="Gene3D" id="3.40.50.20">
    <property type="match status" value="1"/>
</dbReference>
<dbReference type="GO" id="GO:0005524">
    <property type="term" value="F:ATP binding"/>
    <property type="evidence" value="ECO:0007669"/>
    <property type="project" value="UniProtKB-UniRule"/>
</dbReference>
<dbReference type="Pfam" id="PF02951">
    <property type="entry name" value="GSH-S_N"/>
    <property type="match status" value="1"/>
</dbReference>
<dbReference type="Proteomes" id="UP000251120">
    <property type="component" value="Chromosome"/>
</dbReference>
<gene>
    <name evidence="10 13" type="primary">gshB</name>
    <name evidence="12" type="ORF">CDH04_04905</name>
    <name evidence="13" type="ORF">FZC43_04910</name>
</gene>
<keyword evidence="4 10" id="KW-0317">Glutathione biosynthesis</keyword>
<dbReference type="AlphaFoldDB" id="A0A2Z4XZD7"/>
<comment type="pathway">
    <text evidence="10">Sulfur metabolism; glutathione biosynthesis; glutathione from L-cysteine and L-glutamate: step 2/2.</text>
</comment>
<dbReference type="SUPFAM" id="SSF56059">
    <property type="entry name" value="Glutathione synthetase ATP-binding domain-like"/>
    <property type="match status" value="1"/>
</dbReference>
<dbReference type="Gene3D" id="3.30.470.20">
    <property type="entry name" value="ATP-grasp fold, B domain"/>
    <property type="match status" value="1"/>
</dbReference>
<evidence type="ECO:0000256" key="2">
    <source>
        <dbReference type="ARBA" id="ARBA00001946"/>
    </source>
</evidence>
<sequence length="324" mass="36616">MKVGFIVDDLNTFNITKDSTYMMMCAAEDKGWEIYVFYLNELCILNGDPKGNPFNIRIKKDKTPWYDVTASKNNISLTSLDCIFMRKDPPFDMEYVYVTYMLDLAKKAGVLVVNNPQALRDFNEKVAISYYPKHAPNTLITRSYAEINKFYAKYKDIIVKPLDGMGGSSIFRIKDGDKNKAVILETLTKHQTSYIMVQDYQEAISQGDKRVLIVNGEPIKHVVARIPSDSDNRGNLAAGATSEVRAITDAEYKMAKKIAKKLKKQGVMLAGIDVIGDKLTEINITSPTCMREIYKATKINIASLLMQAAEEKIQKMKQEQLDVD</sequence>
<comment type="catalytic activity">
    <reaction evidence="10">
        <text>gamma-L-glutamyl-L-cysteine + glycine + ATP = glutathione + ADP + phosphate + H(+)</text>
        <dbReference type="Rhea" id="RHEA:13557"/>
        <dbReference type="ChEBI" id="CHEBI:15378"/>
        <dbReference type="ChEBI" id="CHEBI:30616"/>
        <dbReference type="ChEBI" id="CHEBI:43474"/>
        <dbReference type="ChEBI" id="CHEBI:57305"/>
        <dbReference type="ChEBI" id="CHEBI:57925"/>
        <dbReference type="ChEBI" id="CHEBI:58173"/>
        <dbReference type="ChEBI" id="CHEBI:456216"/>
        <dbReference type="EC" id="6.3.2.3"/>
    </reaction>
</comment>
<dbReference type="EMBL" id="CP021781">
    <property type="protein sequence ID" value="AXA33793.1"/>
    <property type="molecule type" value="Genomic_DNA"/>
</dbReference>
<dbReference type="EMBL" id="CP043424">
    <property type="protein sequence ID" value="QIW12028.1"/>
    <property type="molecule type" value="Genomic_DNA"/>
</dbReference>
<dbReference type="Gene3D" id="3.30.1490.20">
    <property type="entry name" value="ATP-grasp fold, A domain"/>
    <property type="match status" value="1"/>
</dbReference>
<dbReference type="KEGG" id="fad:CDH04_04905"/>
<proteinExistence type="inferred from homology"/>
<keyword evidence="6 10" id="KW-0547">Nucleotide-binding</keyword>
<evidence type="ECO:0000256" key="10">
    <source>
        <dbReference type="HAMAP-Rule" id="MF_00162"/>
    </source>
</evidence>
<evidence type="ECO:0000256" key="5">
    <source>
        <dbReference type="ARBA" id="ARBA00022723"/>
    </source>
</evidence>
<dbReference type="SUPFAM" id="SSF52440">
    <property type="entry name" value="PreATP-grasp domain"/>
    <property type="match status" value="1"/>
</dbReference>
<dbReference type="InterPro" id="IPR006284">
    <property type="entry name" value="Glut_synth_pro"/>
</dbReference>
<evidence type="ECO:0000256" key="6">
    <source>
        <dbReference type="ARBA" id="ARBA00022741"/>
    </source>
</evidence>
<keyword evidence="7 10" id="KW-0067">ATP-binding</keyword>
<dbReference type="FunFam" id="3.30.1490.20:FF:000009">
    <property type="entry name" value="Glutathione synthetase"/>
    <property type="match status" value="1"/>
</dbReference>
<dbReference type="GO" id="GO:0046872">
    <property type="term" value="F:metal ion binding"/>
    <property type="evidence" value="ECO:0007669"/>
    <property type="project" value="UniProtKB-KW"/>
</dbReference>
<organism evidence="12 14">
    <name type="scientific">Francisella adeliensis</name>
    <dbReference type="NCBI Taxonomy" id="2007306"/>
    <lineage>
        <taxon>Bacteria</taxon>
        <taxon>Pseudomonadati</taxon>
        <taxon>Pseudomonadota</taxon>
        <taxon>Gammaproteobacteria</taxon>
        <taxon>Thiotrichales</taxon>
        <taxon>Francisellaceae</taxon>
        <taxon>Francisella</taxon>
    </lineage>
</organism>
<comment type="cofactor">
    <cofactor evidence="2">
        <name>Mg(2+)</name>
        <dbReference type="ChEBI" id="CHEBI:18420"/>
    </cofactor>
</comment>
<evidence type="ECO:0000256" key="8">
    <source>
        <dbReference type="ARBA" id="ARBA00022842"/>
    </source>
</evidence>
<dbReference type="InterPro" id="IPR004215">
    <property type="entry name" value="GSHS_N"/>
</dbReference>
<evidence type="ECO:0000256" key="7">
    <source>
        <dbReference type="ARBA" id="ARBA00022840"/>
    </source>
</evidence>
<dbReference type="NCBIfam" id="NF003573">
    <property type="entry name" value="PRK05246.1"/>
    <property type="match status" value="1"/>
</dbReference>
<keyword evidence="15" id="KW-1185">Reference proteome</keyword>
<dbReference type="InterPro" id="IPR016185">
    <property type="entry name" value="PreATP-grasp_dom_sf"/>
</dbReference>
<dbReference type="HAMAP" id="MF_00162">
    <property type="entry name" value="GSH_S"/>
    <property type="match status" value="1"/>
</dbReference>
<keyword evidence="8" id="KW-0460">Magnesium</keyword>
<evidence type="ECO:0000256" key="9">
    <source>
        <dbReference type="ARBA" id="ARBA00023211"/>
    </source>
</evidence>
<reference evidence="13 15" key="2">
    <citation type="submission" date="2019-08" db="EMBL/GenBank/DDBJ databases">
        <title>Complete genome sequences of Francisella adeliensis (FSC1325 and FSC1326).</title>
        <authorList>
            <person name="Ohrman C."/>
            <person name="Uneklint I."/>
            <person name="Vallesi A."/>
            <person name="Karlsson L."/>
            <person name="Sjodin A."/>
        </authorList>
    </citation>
    <scope>NUCLEOTIDE SEQUENCE [LARGE SCALE GENOMIC DNA]</scope>
    <source>
        <strain evidence="13 15">FSC1325</strain>
    </source>
</reference>
<accession>A0A2Z4XZD7</accession>
<reference evidence="12 14" key="1">
    <citation type="submission" date="2017-06" db="EMBL/GenBank/DDBJ databases">
        <title>Complete genome of Francisella adeliensis.</title>
        <authorList>
            <person name="Vallesi A."/>
            <person name="Sjodin A."/>
        </authorList>
    </citation>
    <scope>NUCLEOTIDE SEQUENCE [LARGE SCALE GENOMIC DNA]</scope>
    <source>
        <strain evidence="12 14">FDC440</strain>
    </source>
</reference>
<evidence type="ECO:0000313" key="12">
    <source>
        <dbReference type="EMBL" id="AXA33793.1"/>
    </source>
</evidence>
<dbReference type="EC" id="6.3.2.3" evidence="10"/>
<dbReference type="PROSITE" id="PS50975">
    <property type="entry name" value="ATP_GRASP"/>
    <property type="match status" value="1"/>
</dbReference>
<dbReference type="PANTHER" id="PTHR21621">
    <property type="entry name" value="RIBOSOMAL PROTEIN S6 MODIFICATION PROTEIN"/>
    <property type="match status" value="1"/>
</dbReference>
<keyword evidence="3 10" id="KW-0436">Ligase</keyword>
<evidence type="ECO:0000256" key="3">
    <source>
        <dbReference type="ARBA" id="ARBA00022598"/>
    </source>
</evidence>
<evidence type="ECO:0000259" key="11">
    <source>
        <dbReference type="PROSITE" id="PS50975"/>
    </source>
</evidence>
<dbReference type="PANTHER" id="PTHR21621:SF4">
    <property type="entry name" value="GLUTATHIONE SYNTHETASE"/>
    <property type="match status" value="1"/>
</dbReference>
<protein>
    <recommendedName>
        <fullName evidence="10">Glutathione synthetase</fullName>
        <ecNumber evidence="10">6.3.2.3</ecNumber>
    </recommendedName>
    <alternativeName>
        <fullName evidence="10">GSH synthetase</fullName>
        <shortName evidence="10">GSH-S</shortName>
        <shortName evidence="10">GSHase</shortName>
    </alternativeName>
    <alternativeName>
        <fullName evidence="10">Glutathione synthase</fullName>
    </alternativeName>
</protein>
<dbReference type="Pfam" id="PF02955">
    <property type="entry name" value="GSH-S_ATP"/>
    <property type="match status" value="1"/>
</dbReference>
<evidence type="ECO:0000313" key="14">
    <source>
        <dbReference type="Proteomes" id="UP000251120"/>
    </source>
</evidence>
<keyword evidence="5" id="KW-0479">Metal-binding</keyword>
<evidence type="ECO:0000313" key="13">
    <source>
        <dbReference type="EMBL" id="QIW12028.1"/>
    </source>
</evidence>
<evidence type="ECO:0000256" key="4">
    <source>
        <dbReference type="ARBA" id="ARBA00022684"/>
    </source>
</evidence>
<dbReference type="GO" id="GO:0004363">
    <property type="term" value="F:glutathione synthase activity"/>
    <property type="evidence" value="ECO:0007669"/>
    <property type="project" value="UniProtKB-UniRule"/>
</dbReference>
<dbReference type="Proteomes" id="UP000681131">
    <property type="component" value="Chromosome"/>
</dbReference>
<dbReference type="RefSeq" id="WP_112869967.1">
    <property type="nucleotide sequence ID" value="NZ_CP021781.1"/>
</dbReference>
<dbReference type="UniPathway" id="UPA00142">
    <property type="reaction ID" value="UER00210"/>
</dbReference>
<evidence type="ECO:0000256" key="1">
    <source>
        <dbReference type="ARBA" id="ARBA00001936"/>
    </source>
</evidence>
<dbReference type="InterPro" id="IPR013815">
    <property type="entry name" value="ATP_grasp_subdomain_1"/>
</dbReference>
<name>A0A2Z4XZD7_9GAMM</name>
<comment type="cofactor">
    <cofactor evidence="1">
        <name>Mn(2+)</name>
        <dbReference type="ChEBI" id="CHEBI:29035"/>
    </cofactor>
</comment>
<feature type="domain" description="ATP-grasp" evidence="11">
    <location>
        <begin position="125"/>
        <end position="310"/>
    </location>
</feature>
<comment type="similarity">
    <text evidence="10">Belongs to the prokaryotic GSH synthase family.</text>
</comment>
<dbReference type="OrthoDB" id="9785415at2"/>
<dbReference type="InterPro" id="IPR004218">
    <property type="entry name" value="GSHS_ATP-bd"/>
</dbReference>
<dbReference type="GO" id="GO:0005737">
    <property type="term" value="C:cytoplasm"/>
    <property type="evidence" value="ECO:0007669"/>
    <property type="project" value="TreeGrafter"/>
</dbReference>
<keyword evidence="9" id="KW-0464">Manganese</keyword>
<dbReference type="NCBIfam" id="TIGR01380">
    <property type="entry name" value="glut_syn"/>
    <property type="match status" value="1"/>
</dbReference>
<dbReference type="InterPro" id="IPR011761">
    <property type="entry name" value="ATP-grasp"/>
</dbReference>